<sequence length="282" mass="32433">MLIATPYRDFDLIERSPPKIIAEVRKNFISSTTVISLRPKLSADLLVKNPTDEKWFESKVQVMGGQLQVLSAVPLAKSPIRIPLRHLSLKVDSITLSLSVCRGQNIVLTLQIKDEKAFDIWVKTLAIELIRQTPLDAIKYLDILTFAEYWNRKDDNNYTKNNTSMDIRESIKEQNTQPIVLSNKNSYNNKNWKDNREINNPANAVETLMKKCQNVENYVPVKEKLFLFESLCKMGRKIRSSENVSIKNEITTKKAQSCHDLSSISKQISVREICKRFENTKS</sequence>
<evidence type="ECO:0000313" key="1">
    <source>
        <dbReference type="EMBL" id="KAL1497699.1"/>
    </source>
</evidence>
<dbReference type="Proteomes" id="UP001566132">
    <property type="component" value="Unassembled WGS sequence"/>
</dbReference>
<proteinExistence type="predicted"/>
<dbReference type="AlphaFoldDB" id="A0ABD1EMH3"/>
<accession>A0ABD1EMH3</accession>
<evidence type="ECO:0000313" key="2">
    <source>
        <dbReference type="Proteomes" id="UP001566132"/>
    </source>
</evidence>
<reference evidence="1 2" key="1">
    <citation type="submission" date="2024-05" db="EMBL/GenBank/DDBJ databases">
        <title>Genetic variation in Jamaican populations of the coffee berry borer (Hypothenemus hampei).</title>
        <authorList>
            <person name="Errbii M."/>
            <person name="Myrie A."/>
        </authorList>
    </citation>
    <scope>NUCLEOTIDE SEQUENCE [LARGE SCALE GENOMIC DNA]</scope>
    <source>
        <strain evidence="1">JA-Hopewell-2020-01-JO</strain>
        <tissue evidence="1">Whole body</tissue>
    </source>
</reference>
<gene>
    <name evidence="1" type="ORF">ABEB36_008616</name>
</gene>
<name>A0ABD1EMH3_HYPHA</name>
<protein>
    <submittedName>
        <fullName evidence="1">Uncharacterized protein</fullName>
    </submittedName>
</protein>
<organism evidence="1 2">
    <name type="scientific">Hypothenemus hampei</name>
    <name type="common">Coffee berry borer</name>
    <dbReference type="NCBI Taxonomy" id="57062"/>
    <lineage>
        <taxon>Eukaryota</taxon>
        <taxon>Metazoa</taxon>
        <taxon>Ecdysozoa</taxon>
        <taxon>Arthropoda</taxon>
        <taxon>Hexapoda</taxon>
        <taxon>Insecta</taxon>
        <taxon>Pterygota</taxon>
        <taxon>Neoptera</taxon>
        <taxon>Endopterygota</taxon>
        <taxon>Coleoptera</taxon>
        <taxon>Polyphaga</taxon>
        <taxon>Cucujiformia</taxon>
        <taxon>Curculionidae</taxon>
        <taxon>Scolytinae</taxon>
        <taxon>Hypothenemus</taxon>
    </lineage>
</organism>
<comment type="caution">
    <text evidence="1">The sequence shown here is derived from an EMBL/GenBank/DDBJ whole genome shotgun (WGS) entry which is preliminary data.</text>
</comment>
<dbReference type="EMBL" id="JBDJPC010000006">
    <property type="protein sequence ID" value="KAL1497699.1"/>
    <property type="molecule type" value="Genomic_DNA"/>
</dbReference>
<keyword evidence="2" id="KW-1185">Reference proteome</keyword>